<keyword evidence="5 8" id="KW-0408">Iron</keyword>
<dbReference type="GO" id="GO:0000287">
    <property type="term" value="F:magnesium ion binding"/>
    <property type="evidence" value="ECO:0007669"/>
    <property type="project" value="UniProtKB-UniRule"/>
</dbReference>
<keyword evidence="7 8" id="KW-0456">Lyase</keyword>
<comment type="caution">
    <text evidence="10">The sequence shown here is derived from an EMBL/GenBank/DDBJ whole genome shotgun (WGS) entry which is preliminary data.</text>
</comment>
<dbReference type="SUPFAM" id="SSF102114">
    <property type="entry name" value="Radical SAM enzymes"/>
    <property type="match status" value="1"/>
</dbReference>
<dbReference type="GO" id="GO:0051539">
    <property type="term" value="F:4 iron, 4 sulfur cluster binding"/>
    <property type="evidence" value="ECO:0007669"/>
    <property type="project" value="UniProtKB-UniRule"/>
</dbReference>
<evidence type="ECO:0000256" key="7">
    <source>
        <dbReference type="ARBA" id="ARBA00023239"/>
    </source>
</evidence>
<reference evidence="10 11" key="1">
    <citation type="journal article" date="2016" name="Nat. Commun.">
        <title>Thousands of microbial genomes shed light on interconnected biogeochemical processes in an aquifer system.</title>
        <authorList>
            <person name="Anantharaman K."/>
            <person name="Brown C.T."/>
            <person name="Hug L.A."/>
            <person name="Sharon I."/>
            <person name="Castelle C.J."/>
            <person name="Probst A.J."/>
            <person name="Thomas B.C."/>
            <person name="Singh A."/>
            <person name="Wilkins M.J."/>
            <person name="Karaoz U."/>
            <person name="Brodie E.L."/>
            <person name="Williams K.H."/>
            <person name="Hubbard S.S."/>
            <person name="Banfield J.F."/>
        </authorList>
    </citation>
    <scope>NUCLEOTIDE SEQUENCE [LARGE SCALE GENOMIC DNA]</scope>
</reference>
<feature type="binding site" evidence="8">
    <location>
        <position position="42"/>
    </location>
    <ligand>
        <name>Mg(2+)</name>
        <dbReference type="ChEBI" id="CHEBI:18420"/>
    </ligand>
</feature>
<evidence type="ECO:0000256" key="5">
    <source>
        <dbReference type="ARBA" id="ARBA00023004"/>
    </source>
</evidence>
<feature type="binding site" evidence="8">
    <location>
        <position position="40"/>
    </location>
    <ligand>
        <name>[4Fe-4S] cluster</name>
        <dbReference type="ChEBI" id="CHEBI:49883"/>
        <note>4Fe-4S-S-AdoMet</note>
    </ligand>
</feature>
<feature type="binding site" evidence="8">
    <location>
        <position position="33"/>
    </location>
    <ligand>
        <name>[4Fe-4S] cluster</name>
        <dbReference type="ChEBI" id="CHEBI:49883"/>
        <note>4Fe-4S-S-AdoMet</note>
    </ligand>
</feature>
<gene>
    <name evidence="8" type="primary">queE</name>
    <name evidence="10" type="ORF">A2024_03990</name>
</gene>
<organism evidence="10 11">
    <name type="scientific">Candidatus Edwardsbacteria bacterium GWF2_54_11</name>
    <dbReference type="NCBI Taxonomy" id="1817851"/>
    <lineage>
        <taxon>Bacteria</taxon>
        <taxon>Candidatus Edwardsiibacteriota</taxon>
    </lineage>
</organism>
<evidence type="ECO:0000313" key="11">
    <source>
        <dbReference type="Proteomes" id="UP000177230"/>
    </source>
</evidence>
<keyword evidence="6 8" id="KW-0411">Iron-sulfur</keyword>
<dbReference type="InterPro" id="IPR024924">
    <property type="entry name" value="7-CO-7-deazaguanine_synth-like"/>
</dbReference>
<feature type="binding site" evidence="8">
    <location>
        <position position="76"/>
    </location>
    <ligand>
        <name>substrate</name>
    </ligand>
</feature>
<name>A0A1F5RCI5_9BACT</name>
<feature type="binding site" evidence="8">
    <location>
        <position position="78"/>
    </location>
    <ligand>
        <name>S-adenosyl-L-methionine</name>
        <dbReference type="ChEBI" id="CHEBI:59789"/>
    </ligand>
</feature>
<dbReference type="PIRSF" id="PIRSF000370">
    <property type="entry name" value="QueE"/>
    <property type="match status" value="1"/>
</dbReference>
<comment type="cofactor">
    <cofactor evidence="8">
        <name>S-adenosyl-L-methionine</name>
        <dbReference type="ChEBI" id="CHEBI:59789"/>
    </cofactor>
    <text evidence="8">Binds 1 S-adenosyl-L-methionine per subunit.</text>
</comment>
<comment type="caution">
    <text evidence="8">Lacks conserved residue(s) required for the propagation of feature annotation.</text>
</comment>
<comment type="cofactor">
    <cofactor evidence="8">
        <name>[4Fe-4S] cluster</name>
        <dbReference type="ChEBI" id="CHEBI:49883"/>
    </cofactor>
    <text evidence="8">Binds 1 [4Fe-4S] cluster. The cluster is coordinated with 3 cysteines and an exchangeable S-adenosyl-L-methionine.</text>
</comment>
<comment type="subunit">
    <text evidence="8">Homodimer.</text>
</comment>
<feature type="binding site" evidence="8">
    <location>
        <begin position="39"/>
        <end position="41"/>
    </location>
    <ligand>
        <name>S-adenosyl-L-methionine</name>
        <dbReference type="ChEBI" id="CHEBI:59789"/>
    </ligand>
</feature>
<dbReference type="AlphaFoldDB" id="A0A1F5RCI5"/>
<dbReference type="InterPro" id="IPR007197">
    <property type="entry name" value="rSAM"/>
</dbReference>
<keyword evidence="8" id="KW-0671">Queuosine biosynthesis</keyword>
<dbReference type="GO" id="GO:1904047">
    <property type="term" value="F:S-adenosyl-L-methionine binding"/>
    <property type="evidence" value="ECO:0007669"/>
    <property type="project" value="UniProtKB-UniRule"/>
</dbReference>
<dbReference type="Pfam" id="PF04055">
    <property type="entry name" value="Radical_SAM"/>
    <property type="match status" value="1"/>
</dbReference>
<keyword evidence="4 8" id="KW-0460">Magnesium</keyword>
<dbReference type="CDD" id="cd01335">
    <property type="entry name" value="Radical_SAM"/>
    <property type="match status" value="1"/>
</dbReference>
<feature type="binding site" evidence="8">
    <location>
        <begin position="14"/>
        <end position="16"/>
    </location>
    <ligand>
        <name>substrate</name>
    </ligand>
</feature>
<evidence type="ECO:0000256" key="6">
    <source>
        <dbReference type="ARBA" id="ARBA00023014"/>
    </source>
</evidence>
<accession>A0A1F5RCI5</accession>
<feature type="binding site" evidence="8">
    <location>
        <position position="37"/>
    </location>
    <ligand>
        <name>[4Fe-4S] cluster</name>
        <dbReference type="ChEBI" id="CHEBI:49883"/>
        <note>4Fe-4S-S-AdoMet</note>
    </ligand>
</feature>
<keyword evidence="1 8" id="KW-0004">4Fe-4S</keyword>
<dbReference type="UniPathway" id="UPA00391"/>
<dbReference type="EC" id="4.3.99.3" evidence="8"/>
<dbReference type="PROSITE" id="PS51918">
    <property type="entry name" value="RADICAL_SAM"/>
    <property type="match status" value="1"/>
</dbReference>
<dbReference type="EMBL" id="MFFM01000034">
    <property type="protein sequence ID" value="OGF12155.1"/>
    <property type="molecule type" value="Genomic_DNA"/>
</dbReference>
<protein>
    <recommendedName>
        <fullName evidence="8">7-carboxy-7-deazaguanine synthase</fullName>
        <shortName evidence="8">CDG synthase</shortName>
        <ecNumber evidence="8">4.3.99.3</ecNumber>
    </recommendedName>
    <alternativeName>
        <fullName evidence="8">Queuosine biosynthesis protein QueE</fullName>
    </alternativeName>
</protein>
<dbReference type="Proteomes" id="UP000177230">
    <property type="component" value="Unassembled WGS sequence"/>
</dbReference>
<dbReference type="InterPro" id="IPR058240">
    <property type="entry name" value="rSAM_sf"/>
</dbReference>
<comment type="similarity">
    <text evidence="8">Belongs to the radical SAM superfamily. 7-carboxy-7-deazaguanine synthase family.</text>
</comment>
<keyword evidence="2 8" id="KW-0949">S-adenosyl-L-methionine</keyword>
<dbReference type="GO" id="GO:0008616">
    <property type="term" value="P:tRNA queuosine(34) biosynthetic process"/>
    <property type="evidence" value="ECO:0007669"/>
    <property type="project" value="UniProtKB-UniRule"/>
</dbReference>
<sequence length="226" mass="24857">MKPTAKITEIFHSLQGEGIYLGDPTTFVRLAGCNLDCSYCDTPQAKDDGKATEMNVSEVLAKISAVTQPGQFVSFTGGEPLLQSGSLSAIIPVLKEKKFITYLETNGTLPRELAPLISGIEVISMDIKPPSACGEDLWDVQREFLTIAKEKAFVKMVVCDNTVPGEVERAAKMIADIDKKIIFILQPAEGRSAPDIQAVRRYQGLAGQFLTQVSIIRQMHKIWQIR</sequence>
<feature type="binding site" evidence="8">
    <location>
        <position position="29"/>
    </location>
    <ligand>
        <name>substrate</name>
    </ligand>
</feature>
<evidence type="ECO:0000313" key="10">
    <source>
        <dbReference type="EMBL" id="OGF12155.1"/>
    </source>
</evidence>
<dbReference type="PANTHER" id="PTHR42836">
    <property type="entry name" value="7-CARBOXY-7-DEAZAGUANINE SYNTHASE"/>
    <property type="match status" value="1"/>
</dbReference>
<dbReference type="HAMAP" id="MF_00917">
    <property type="entry name" value="QueE"/>
    <property type="match status" value="1"/>
</dbReference>
<comment type="cofactor">
    <cofactor evidence="8">
        <name>Mg(2+)</name>
        <dbReference type="ChEBI" id="CHEBI:18420"/>
    </cofactor>
</comment>
<feature type="domain" description="Radical SAM core" evidence="9">
    <location>
        <begin position="20"/>
        <end position="226"/>
    </location>
</feature>
<proteinExistence type="inferred from homology"/>
<evidence type="ECO:0000256" key="8">
    <source>
        <dbReference type="HAMAP-Rule" id="MF_00917"/>
    </source>
</evidence>
<evidence type="ECO:0000256" key="2">
    <source>
        <dbReference type="ARBA" id="ARBA00022691"/>
    </source>
</evidence>
<comment type="function">
    <text evidence="8">Catalyzes the complex heterocyclic radical-mediated conversion of 6-carboxy-5,6,7,8-tetrahydropterin (CPH4) to 7-carboxy-7-deazaguanine (CDG), a step common to the biosynthetic pathways of all 7-deazapurine-containing compounds.</text>
</comment>
<dbReference type="SFLD" id="SFLDS00029">
    <property type="entry name" value="Radical_SAM"/>
    <property type="match status" value="1"/>
</dbReference>
<evidence type="ECO:0000256" key="3">
    <source>
        <dbReference type="ARBA" id="ARBA00022723"/>
    </source>
</evidence>
<keyword evidence="3 8" id="KW-0479">Metal-binding</keyword>
<evidence type="ECO:0000259" key="9">
    <source>
        <dbReference type="PROSITE" id="PS51918"/>
    </source>
</evidence>
<dbReference type="PANTHER" id="PTHR42836:SF1">
    <property type="entry name" value="7-CARBOXY-7-DEAZAGUANINE SYNTHASE"/>
    <property type="match status" value="1"/>
</dbReference>
<comment type="pathway">
    <text evidence="8">Purine metabolism; 7-cyano-7-deazaguanine biosynthesis.</text>
</comment>
<dbReference type="GO" id="GO:0016840">
    <property type="term" value="F:carbon-nitrogen lyase activity"/>
    <property type="evidence" value="ECO:0007669"/>
    <property type="project" value="UniProtKB-UniRule"/>
</dbReference>
<evidence type="ECO:0000256" key="4">
    <source>
        <dbReference type="ARBA" id="ARBA00022842"/>
    </source>
</evidence>
<evidence type="ECO:0000256" key="1">
    <source>
        <dbReference type="ARBA" id="ARBA00022485"/>
    </source>
</evidence>
<comment type="catalytic activity">
    <reaction evidence="8">
        <text>6-carboxy-5,6,7,8-tetrahydropterin + H(+) = 7-carboxy-7-carbaguanine + NH4(+)</text>
        <dbReference type="Rhea" id="RHEA:27974"/>
        <dbReference type="ChEBI" id="CHEBI:15378"/>
        <dbReference type="ChEBI" id="CHEBI:28938"/>
        <dbReference type="ChEBI" id="CHEBI:61032"/>
        <dbReference type="ChEBI" id="CHEBI:61036"/>
        <dbReference type="EC" id="4.3.99.3"/>
    </reaction>
</comment>
<dbReference type="InterPro" id="IPR013785">
    <property type="entry name" value="Aldolase_TIM"/>
</dbReference>
<dbReference type="Gene3D" id="3.20.20.70">
    <property type="entry name" value="Aldolase class I"/>
    <property type="match status" value="1"/>
</dbReference>